<sequence length="48" mass="4964">MVVTPVNDAPIAPAMPVVTGDAGQTRIDLGLVGWPIRRAAPPTRAASR</sequence>
<proteinExistence type="predicted"/>
<evidence type="ECO:0000313" key="2">
    <source>
        <dbReference type="Proteomes" id="UP000500826"/>
    </source>
</evidence>
<evidence type="ECO:0000313" key="1">
    <source>
        <dbReference type="EMBL" id="QJW84703.1"/>
    </source>
</evidence>
<reference evidence="1 2" key="1">
    <citation type="submission" date="2020-05" db="EMBL/GenBank/DDBJ databases">
        <title>Ramlibacter rhizophilus sp. nov., isolated from rhizosphere soil of national flower Mugunghwa from South Korea.</title>
        <authorList>
            <person name="Zheng-Fei Y."/>
            <person name="Huan T."/>
        </authorList>
    </citation>
    <scope>NUCLEOTIDE SEQUENCE [LARGE SCALE GENOMIC DNA]</scope>
    <source>
        <strain evidence="1 2">H242</strain>
    </source>
</reference>
<organism evidence="1 2">
    <name type="scientific">Ramlibacter terrae</name>
    <dbReference type="NCBI Taxonomy" id="2732511"/>
    <lineage>
        <taxon>Bacteria</taxon>
        <taxon>Pseudomonadati</taxon>
        <taxon>Pseudomonadota</taxon>
        <taxon>Betaproteobacteria</taxon>
        <taxon>Burkholderiales</taxon>
        <taxon>Comamonadaceae</taxon>
        <taxon>Ramlibacter</taxon>
    </lineage>
</organism>
<dbReference type="Proteomes" id="UP000500826">
    <property type="component" value="Chromosome"/>
</dbReference>
<protein>
    <submittedName>
        <fullName evidence="1">Uncharacterized protein</fullName>
    </submittedName>
</protein>
<keyword evidence="2" id="KW-1185">Reference proteome</keyword>
<name>A0ABX6P3Q2_9BURK</name>
<gene>
    <name evidence="1" type="ORF">HK414_16475</name>
</gene>
<accession>A0ABX6P3Q2</accession>
<dbReference type="EMBL" id="CP053418">
    <property type="protein sequence ID" value="QJW84703.1"/>
    <property type="molecule type" value="Genomic_DNA"/>
</dbReference>